<dbReference type="PANTHER" id="PTHR14097:SF9">
    <property type="entry name" value="EPIMERASE, PUTATIVE (AFU_ORTHOLOGUE AFUA_8G07320)-RELATED"/>
    <property type="match status" value="1"/>
</dbReference>
<sequence length="155" mass="16942">MKVVIGGATGYVGTEVVRQALRHPLITSVVALGRRETQVPKDVDPQIAQSKFSSLACSDFITYPQNVRAAISDADACIWLIAITPARSKTYSWEQVKKVCIGYASSAVDTFAQLPRDGKPKPLRFLYVSGANATQDPTKKPWVLGDYSKKKPNDV</sequence>
<evidence type="ECO:0000256" key="1">
    <source>
        <dbReference type="SAM" id="MobiDB-lite"/>
    </source>
</evidence>
<dbReference type="OrthoDB" id="3535423at2759"/>
<dbReference type="Gene3D" id="3.40.50.720">
    <property type="entry name" value="NAD(P)-binding Rossmann-like Domain"/>
    <property type="match status" value="1"/>
</dbReference>
<dbReference type="AlphaFoldDB" id="A0A9W8VBV2"/>
<evidence type="ECO:0000313" key="3">
    <source>
        <dbReference type="Proteomes" id="UP001152049"/>
    </source>
</evidence>
<dbReference type="InterPro" id="IPR036291">
    <property type="entry name" value="NAD(P)-bd_dom_sf"/>
</dbReference>
<dbReference type="Proteomes" id="UP001152049">
    <property type="component" value="Unassembled WGS sequence"/>
</dbReference>
<accession>A0A9W8VBV2</accession>
<dbReference type="PANTHER" id="PTHR14097">
    <property type="entry name" value="OXIDOREDUCTASE HTATIP2"/>
    <property type="match status" value="1"/>
</dbReference>
<dbReference type="EMBL" id="JAOQAZ010000031">
    <property type="protein sequence ID" value="KAJ4250121.1"/>
    <property type="molecule type" value="Genomic_DNA"/>
</dbReference>
<dbReference type="SUPFAM" id="SSF51735">
    <property type="entry name" value="NAD(P)-binding Rossmann-fold domains"/>
    <property type="match status" value="1"/>
</dbReference>
<organism evidence="2 3">
    <name type="scientific">Fusarium torreyae</name>
    <dbReference type="NCBI Taxonomy" id="1237075"/>
    <lineage>
        <taxon>Eukaryota</taxon>
        <taxon>Fungi</taxon>
        <taxon>Dikarya</taxon>
        <taxon>Ascomycota</taxon>
        <taxon>Pezizomycotina</taxon>
        <taxon>Sordariomycetes</taxon>
        <taxon>Hypocreomycetidae</taxon>
        <taxon>Hypocreales</taxon>
        <taxon>Nectriaceae</taxon>
        <taxon>Fusarium</taxon>
    </lineage>
</organism>
<name>A0A9W8VBV2_9HYPO</name>
<keyword evidence="3" id="KW-1185">Reference proteome</keyword>
<feature type="region of interest" description="Disordered" evidence="1">
    <location>
        <begin position="133"/>
        <end position="155"/>
    </location>
</feature>
<reference evidence="2" key="1">
    <citation type="submission" date="2022-09" db="EMBL/GenBank/DDBJ databases">
        <title>Fusarium specimens isolated from Avocado Roots.</title>
        <authorList>
            <person name="Stajich J."/>
            <person name="Roper C."/>
            <person name="Heimlech-Rivalta G."/>
        </authorList>
    </citation>
    <scope>NUCLEOTIDE SEQUENCE</scope>
    <source>
        <strain evidence="2">CF00136</strain>
    </source>
</reference>
<evidence type="ECO:0000313" key="2">
    <source>
        <dbReference type="EMBL" id="KAJ4250121.1"/>
    </source>
</evidence>
<evidence type="ECO:0008006" key="4">
    <source>
        <dbReference type="Google" id="ProtNLM"/>
    </source>
</evidence>
<comment type="caution">
    <text evidence="2">The sequence shown here is derived from an EMBL/GenBank/DDBJ whole genome shotgun (WGS) entry which is preliminary data.</text>
</comment>
<proteinExistence type="predicted"/>
<gene>
    <name evidence="2" type="ORF">NW762_011931</name>
</gene>
<protein>
    <recommendedName>
        <fullName evidence="4">NAD(P)-binding domain-containing protein</fullName>
    </recommendedName>
</protein>